<dbReference type="Proteomes" id="UP000694845">
    <property type="component" value="Unplaced"/>
</dbReference>
<evidence type="ECO:0000256" key="4">
    <source>
        <dbReference type="ARBA" id="ARBA00023157"/>
    </source>
</evidence>
<dbReference type="RefSeq" id="XP_022091409.1">
    <property type="nucleotide sequence ID" value="XM_022235717.1"/>
</dbReference>
<keyword evidence="3" id="KW-0964">Secreted</keyword>
<reference evidence="7" key="1">
    <citation type="submission" date="2025-08" db="UniProtKB">
        <authorList>
            <consortium name="RefSeq"/>
        </authorList>
    </citation>
    <scope>IDENTIFICATION</scope>
</reference>
<feature type="signal peptide" evidence="5">
    <location>
        <begin position="1"/>
        <end position="20"/>
    </location>
</feature>
<evidence type="ECO:0000313" key="7">
    <source>
        <dbReference type="RefSeq" id="XP_022091409.1"/>
    </source>
</evidence>
<dbReference type="OrthoDB" id="9969981at2759"/>
<dbReference type="InterPro" id="IPR008735">
    <property type="entry name" value="PSP94"/>
</dbReference>
<organism evidence="6 7">
    <name type="scientific">Acanthaster planci</name>
    <name type="common">Crown-of-thorns starfish</name>
    <dbReference type="NCBI Taxonomy" id="133434"/>
    <lineage>
        <taxon>Eukaryota</taxon>
        <taxon>Metazoa</taxon>
        <taxon>Echinodermata</taxon>
        <taxon>Eleutherozoa</taxon>
        <taxon>Asterozoa</taxon>
        <taxon>Asteroidea</taxon>
        <taxon>Valvatacea</taxon>
        <taxon>Valvatida</taxon>
        <taxon>Acanthasteridae</taxon>
        <taxon>Acanthaster</taxon>
    </lineage>
</organism>
<evidence type="ECO:0000256" key="1">
    <source>
        <dbReference type="ARBA" id="ARBA00004613"/>
    </source>
</evidence>
<accession>A0A8B7YDS4</accession>
<dbReference type="Gene3D" id="2.60.40.1900">
    <property type="entry name" value="Beta-microseminoprotein (PSP94) domain"/>
    <property type="match status" value="1"/>
</dbReference>
<evidence type="ECO:0000256" key="2">
    <source>
        <dbReference type="ARBA" id="ARBA00010352"/>
    </source>
</evidence>
<gene>
    <name evidence="7" type="primary">LOC110979693</name>
</gene>
<keyword evidence="4" id="KW-1015">Disulfide bond</keyword>
<evidence type="ECO:0000313" key="6">
    <source>
        <dbReference type="Proteomes" id="UP000694845"/>
    </source>
</evidence>
<dbReference type="KEGG" id="aplc:110979693"/>
<evidence type="ECO:0000256" key="3">
    <source>
        <dbReference type="ARBA" id="ARBA00022525"/>
    </source>
</evidence>
<dbReference type="Pfam" id="PF05825">
    <property type="entry name" value="PSP94"/>
    <property type="match status" value="1"/>
</dbReference>
<keyword evidence="6" id="KW-1185">Reference proteome</keyword>
<dbReference type="GeneID" id="110979693"/>
<name>A0A8B7YDS4_ACAPL</name>
<dbReference type="AlphaFoldDB" id="A0A8B7YDS4"/>
<feature type="chain" id="PRO_5034049925" evidence="5">
    <location>
        <begin position="21"/>
        <end position="113"/>
    </location>
</feature>
<comment type="subcellular location">
    <subcellularLocation>
        <location evidence="1">Secreted</location>
    </subcellularLocation>
</comment>
<protein>
    <submittedName>
        <fullName evidence="7">Beta-microseminoprotein-like</fullName>
    </submittedName>
</protein>
<evidence type="ECO:0000256" key="5">
    <source>
        <dbReference type="SAM" id="SignalP"/>
    </source>
</evidence>
<dbReference type="GO" id="GO:0005576">
    <property type="term" value="C:extracellular region"/>
    <property type="evidence" value="ECO:0007669"/>
    <property type="project" value="UniProtKB-SubCell"/>
</dbReference>
<proteinExistence type="inferred from homology"/>
<keyword evidence="5" id="KW-0732">Signal</keyword>
<comment type="similarity">
    <text evidence="2">Belongs to the beta-microseminoprotein family.</text>
</comment>
<sequence length="113" mass="12791">MVAFTQIVAVALFFLVGADALCDIVSEDVECMVGEMIEKDLRIPAHVSTTCMKCMCIQYKRSTAVQCCSIALKPTGYDELRCEMVLDTEKCIYTVRKIDRPNERCRFSGFIME</sequence>